<dbReference type="GeneID" id="10504877"/>
<reference evidence="3" key="1">
    <citation type="journal article" date="2011" name="Genome Biol.">
        <title>Comparative genomics of the social amoebae Dictyostelium discoideum and Dictyostelium purpureum.</title>
        <authorList>
            <consortium name="US DOE Joint Genome Institute (JGI-PGF)"/>
            <person name="Sucgang R."/>
            <person name="Kuo A."/>
            <person name="Tian X."/>
            <person name="Salerno W."/>
            <person name="Parikh A."/>
            <person name="Feasley C.L."/>
            <person name="Dalin E."/>
            <person name="Tu H."/>
            <person name="Huang E."/>
            <person name="Barry K."/>
            <person name="Lindquist E."/>
            <person name="Shapiro H."/>
            <person name="Bruce D."/>
            <person name="Schmutz J."/>
            <person name="Salamov A."/>
            <person name="Fey P."/>
            <person name="Gaudet P."/>
            <person name="Anjard C."/>
            <person name="Babu M.M."/>
            <person name="Basu S."/>
            <person name="Bushmanova Y."/>
            <person name="van der Wel H."/>
            <person name="Katoh-Kurasawa M."/>
            <person name="Dinh C."/>
            <person name="Coutinho P.M."/>
            <person name="Saito T."/>
            <person name="Elias M."/>
            <person name="Schaap P."/>
            <person name="Kay R.R."/>
            <person name="Henrissat B."/>
            <person name="Eichinger L."/>
            <person name="Rivero F."/>
            <person name="Putnam N.H."/>
            <person name="West C.M."/>
            <person name="Loomis W.F."/>
            <person name="Chisholm R.L."/>
            <person name="Shaulsky G."/>
            <person name="Strassmann J.E."/>
            <person name="Queller D.C."/>
            <person name="Kuspa A."/>
            <person name="Grigoriev I.V."/>
        </authorList>
    </citation>
    <scope>NUCLEOTIDE SEQUENCE [LARGE SCALE GENOMIC DNA]</scope>
    <source>
        <strain evidence="3">QSDP1</strain>
    </source>
</reference>
<evidence type="ECO:0000256" key="1">
    <source>
        <dbReference type="SAM" id="MobiDB-lite"/>
    </source>
</evidence>
<feature type="region of interest" description="Disordered" evidence="1">
    <location>
        <begin position="366"/>
        <end position="437"/>
    </location>
</feature>
<dbReference type="KEGG" id="dpp:DICPUDRAFT_158432"/>
<organism evidence="2 3">
    <name type="scientific">Dictyostelium purpureum</name>
    <name type="common">Slime mold</name>
    <dbReference type="NCBI Taxonomy" id="5786"/>
    <lineage>
        <taxon>Eukaryota</taxon>
        <taxon>Amoebozoa</taxon>
        <taxon>Evosea</taxon>
        <taxon>Eumycetozoa</taxon>
        <taxon>Dictyostelia</taxon>
        <taxon>Dictyosteliales</taxon>
        <taxon>Dictyosteliaceae</taxon>
        <taxon>Dictyostelium</taxon>
    </lineage>
</organism>
<dbReference type="SUPFAM" id="SSF52047">
    <property type="entry name" value="RNI-like"/>
    <property type="match status" value="1"/>
</dbReference>
<gene>
    <name evidence="2" type="ORF">DICPUDRAFT_158432</name>
</gene>
<dbReference type="EMBL" id="GL871377">
    <property type="protein sequence ID" value="EGC29914.1"/>
    <property type="molecule type" value="Genomic_DNA"/>
</dbReference>
<feature type="compositionally biased region" description="Acidic residues" evidence="1">
    <location>
        <begin position="367"/>
        <end position="391"/>
    </location>
</feature>
<dbReference type="AlphaFoldDB" id="F1A1L6"/>
<evidence type="ECO:0000313" key="3">
    <source>
        <dbReference type="Proteomes" id="UP000001064"/>
    </source>
</evidence>
<feature type="compositionally biased region" description="Acidic residues" evidence="1">
    <location>
        <begin position="414"/>
        <end position="437"/>
    </location>
</feature>
<dbReference type="PANTHER" id="PTHR32423">
    <property type="entry name" value="SAP DOMAIN-CONTAINING PROTEIN-RELATED"/>
    <property type="match status" value="1"/>
</dbReference>
<accession>F1A1L6</accession>
<keyword evidence="3" id="KW-1185">Reference proteome</keyword>
<dbReference type="PANTHER" id="PTHR32423:SF65">
    <property type="entry name" value="F-BOX DOMAIN-CONTAINING PROTEIN"/>
    <property type="match status" value="1"/>
</dbReference>
<dbReference type="RefSeq" id="XP_003293555.1">
    <property type="nucleotide sequence ID" value="XM_003293507.1"/>
</dbReference>
<evidence type="ECO:0000313" key="2">
    <source>
        <dbReference type="EMBL" id="EGC29914.1"/>
    </source>
</evidence>
<name>F1A1L6_DICPU</name>
<dbReference type="InParanoid" id="F1A1L6"/>
<sequence>MKPFINKSKTINNYSLIRLENSIGVYDAPKEPYPIIYDSYGKDVNNDSINQYRKILLTNLDWDGSFPPLNPTDEWYPKTKVCFEVTPKTIHKYYDVFDQNIVYQVNANSDITQDSKQDFMNQLIHLGAKRIIYSDTHKTYNISALLNNNTLKYIVIKRPIEPKDLAELNNDITVLKSIDFIMDLGKVITLRAQSSENWSQMVEKLSNNKTIKEFKLLLAGKSQIKKRDPISRGFKKILTSPTCPIKTLCLEGFGFVDGIFLDALSQNKTISTLSLINTKNIDQIITQVLPINKRIRNLTLSSHNAKISNIDILKLIQIKQKDIDLYSLTLHSIENGEYNNIINYLSSNQLPIKEINIQRGFFNADADGPEVEADADGAEADTGADDADTDADANGADADGADADGSDAGGSDANDTDSDADGADTDEAGAYDADTDADGAEADAYGAEADAYGAEADADGAEAEADADGVNCTVKSLLIGCPVSN</sequence>
<protein>
    <submittedName>
        <fullName evidence="2">Uncharacterized protein</fullName>
    </submittedName>
</protein>
<dbReference type="Proteomes" id="UP000001064">
    <property type="component" value="Unassembled WGS sequence"/>
</dbReference>
<proteinExistence type="predicted"/>
<dbReference type="VEuPathDB" id="AmoebaDB:DICPUDRAFT_158432"/>